<dbReference type="InterPro" id="IPR050248">
    <property type="entry name" value="Polysacc_deacetylase_ArnD"/>
</dbReference>
<dbReference type="Gene3D" id="3.20.20.370">
    <property type="entry name" value="Glycoside hydrolase/deacetylase"/>
    <property type="match status" value="1"/>
</dbReference>
<evidence type="ECO:0000313" key="6">
    <source>
        <dbReference type="EMBL" id="KAF9949174.1"/>
    </source>
</evidence>
<protein>
    <submittedName>
        <fullName evidence="6">Chitin deacetylase</fullName>
    </submittedName>
</protein>
<proteinExistence type="predicted"/>
<keyword evidence="4" id="KW-0732">Signal</keyword>
<dbReference type="GO" id="GO:0004099">
    <property type="term" value="F:chitin deacetylase activity"/>
    <property type="evidence" value="ECO:0007669"/>
    <property type="project" value="TreeGrafter"/>
</dbReference>
<feature type="signal peptide" evidence="4">
    <location>
        <begin position="1"/>
        <end position="24"/>
    </location>
</feature>
<dbReference type="GO" id="GO:0046872">
    <property type="term" value="F:metal ion binding"/>
    <property type="evidence" value="ECO:0007669"/>
    <property type="project" value="UniProtKB-KW"/>
</dbReference>
<sequence>MVRFLTPFSLAVVLLTLAIGAAAAFSINDYPKPKKLVSIYHPRVQQWLKEIDLTGAPDIALGPVDPTNCTIRPTPAPEENTTEPLLDFLKAHNLKATFFVMGSNAIQFPEVLRREVAEGHHLASHTWSHHALTTLTNEEIVAEMKWTEQAIYDITGIRPKYMRAPYGDIDARVRFVLRKLGLIPVGWEDDFDTKDWNNQMSDAEVVTTFTGALDKYVAGNKTRGFYCLEHDMTDVVVNRAYKLVPLGWERNIQYATVAQCQNDSHPYQDTAMMSLSQGVALTSTWLALAAAAVVTFAAVLM</sequence>
<dbReference type="PANTHER" id="PTHR10587:SF133">
    <property type="entry name" value="CHITIN DEACETYLASE 1-RELATED"/>
    <property type="match status" value="1"/>
</dbReference>
<gene>
    <name evidence="6" type="primary">CDA2_1</name>
    <name evidence="6" type="ORF">BGZ70_001903</name>
</gene>
<evidence type="ECO:0000256" key="2">
    <source>
        <dbReference type="ARBA" id="ARBA00022801"/>
    </source>
</evidence>
<dbReference type="PANTHER" id="PTHR10587">
    <property type="entry name" value="GLYCOSYL TRANSFERASE-RELATED"/>
    <property type="match status" value="1"/>
</dbReference>
<feature type="chain" id="PRO_5040110426" evidence="4">
    <location>
        <begin position="25"/>
        <end position="301"/>
    </location>
</feature>
<name>A0A9P6IYB3_MORAP</name>
<comment type="caution">
    <text evidence="6">The sequence shown here is derived from an EMBL/GenBank/DDBJ whole genome shotgun (WGS) entry which is preliminary data.</text>
</comment>
<dbReference type="AlphaFoldDB" id="A0A9P6IYB3"/>
<dbReference type="EMBL" id="JAAAHY010001443">
    <property type="protein sequence ID" value="KAF9949174.1"/>
    <property type="molecule type" value="Genomic_DNA"/>
</dbReference>
<evidence type="ECO:0000256" key="3">
    <source>
        <dbReference type="SAM" id="Phobius"/>
    </source>
</evidence>
<reference evidence="6" key="1">
    <citation type="journal article" date="2020" name="Fungal Divers.">
        <title>Resolving the Mortierellaceae phylogeny through synthesis of multi-gene phylogenetics and phylogenomics.</title>
        <authorList>
            <person name="Vandepol N."/>
            <person name="Liber J."/>
            <person name="Desiro A."/>
            <person name="Na H."/>
            <person name="Kennedy M."/>
            <person name="Barry K."/>
            <person name="Grigoriev I.V."/>
            <person name="Miller A.N."/>
            <person name="O'Donnell K."/>
            <person name="Stajich J.E."/>
            <person name="Bonito G."/>
        </authorList>
    </citation>
    <scope>NUCLEOTIDE SEQUENCE</scope>
    <source>
        <strain evidence="6">CK1249</strain>
    </source>
</reference>
<dbReference type="Proteomes" id="UP000738359">
    <property type="component" value="Unassembled WGS sequence"/>
</dbReference>
<evidence type="ECO:0000256" key="4">
    <source>
        <dbReference type="SAM" id="SignalP"/>
    </source>
</evidence>
<dbReference type="InterPro" id="IPR011330">
    <property type="entry name" value="Glyco_hydro/deAcase_b/a-brl"/>
</dbReference>
<evidence type="ECO:0000259" key="5">
    <source>
        <dbReference type="PROSITE" id="PS51677"/>
    </source>
</evidence>
<accession>A0A9P6IYB3</accession>
<organism evidence="6 7">
    <name type="scientific">Mortierella alpina</name>
    <name type="common">Oleaginous fungus</name>
    <name type="synonym">Mortierella renispora</name>
    <dbReference type="NCBI Taxonomy" id="64518"/>
    <lineage>
        <taxon>Eukaryota</taxon>
        <taxon>Fungi</taxon>
        <taxon>Fungi incertae sedis</taxon>
        <taxon>Mucoromycota</taxon>
        <taxon>Mortierellomycotina</taxon>
        <taxon>Mortierellomycetes</taxon>
        <taxon>Mortierellales</taxon>
        <taxon>Mortierellaceae</taxon>
        <taxon>Mortierella</taxon>
    </lineage>
</organism>
<feature type="domain" description="NodB homology" evidence="5">
    <location>
        <begin position="67"/>
        <end position="255"/>
    </location>
</feature>
<keyword evidence="3" id="KW-0472">Membrane</keyword>
<dbReference type="PROSITE" id="PS51677">
    <property type="entry name" value="NODB"/>
    <property type="match status" value="1"/>
</dbReference>
<keyword evidence="2" id="KW-0378">Hydrolase</keyword>
<feature type="transmembrane region" description="Helical" evidence="3">
    <location>
        <begin position="278"/>
        <end position="300"/>
    </location>
</feature>
<dbReference type="SUPFAM" id="SSF88713">
    <property type="entry name" value="Glycoside hydrolase/deacetylase"/>
    <property type="match status" value="1"/>
</dbReference>
<dbReference type="OrthoDB" id="407355at2759"/>
<dbReference type="GO" id="GO:0005975">
    <property type="term" value="P:carbohydrate metabolic process"/>
    <property type="evidence" value="ECO:0007669"/>
    <property type="project" value="InterPro"/>
</dbReference>
<keyword evidence="1" id="KW-0479">Metal-binding</keyword>
<keyword evidence="3" id="KW-0812">Transmembrane</keyword>
<evidence type="ECO:0000313" key="7">
    <source>
        <dbReference type="Proteomes" id="UP000738359"/>
    </source>
</evidence>
<dbReference type="Pfam" id="PF01522">
    <property type="entry name" value="Polysacc_deac_1"/>
    <property type="match status" value="1"/>
</dbReference>
<dbReference type="GO" id="GO:0016020">
    <property type="term" value="C:membrane"/>
    <property type="evidence" value="ECO:0007669"/>
    <property type="project" value="TreeGrafter"/>
</dbReference>
<evidence type="ECO:0000256" key="1">
    <source>
        <dbReference type="ARBA" id="ARBA00022723"/>
    </source>
</evidence>
<keyword evidence="3" id="KW-1133">Transmembrane helix</keyword>
<dbReference type="InterPro" id="IPR002509">
    <property type="entry name" value="NODB_dom"/>
</dbReference>
<keyword evidence="7" id="KW-1185">Reference proteome</keyword>
<dbReference type="GO" id="GO:0009272">
    <property type="term" value="P:fungal-type cell wall biogenesis"/>
    <property type="evidence" value="ECO:0007669"/>
    <property type="project" value="UniProtKB-ARBA"/>
</dbReference>